<keyword evidence="4" id="KW-0067">ATP-binding</keyword>
<evidence type="ECO:0000256" key="4">
    <source>
        <dbReference type="ARBA" id="ARBA00022840"/>
    </source>
</evidence>
<comment type="caution">
    <text evidence="6">The sequence shown here is derived from an EMBL/GenBank/DDBJ whole genome shotgun (WGS) entry which is preliminary data.</text>
</comment>
<keyword evidence="2" id="KW-0813">Transport</keyword>
<dbReference type="PROSITE" id="PS00211">
    <property type="entry name" value="ABC_TRANSPORTER_1"/>
    <property type="match status" value="1"/>
</dbReference>
<comment type="similarity">
    <text evidence="1">Belongs to the ABC transporter superfamily.</text>
</comment>
<evidence type="ECO:0000256" key="3">
    <source>
        <dbReference type="ARBA" id="ARBA00022741"/>
    </source>
</evidence>
<evidence type="ECO:0000259" key="5">
    <source>
        <dbReference type="PROSITE" id="PS50893"/>
    </source>
</evidence>
<dbReference type="STRING" id="1423788.FC78_GL002134"/>
<dbReference type="InterPro" id="IPR027417">
    <property type="entry name" value="P-loop_NTPase"/>
</dbReference>
<name>A0A0R1KJ32_9LACO</name>
<evidence type="ECO:0000313" key="7">
    <source>
        <dbReference type="Proteomes" id="UP000051515"/>
    </source>
</evidence>
<dbReference type="EMBL" id="AZDY01000037">
    <property type="protein sequence ID" value="KRK83323.1"/>
    <property type="molecule type" value="Genomic_DNA"/>
</dbReference>
<dbReference type="PROSITE" id="PS50893">
    <property type="entry name" value="ABC_TRANSPORTER_2"/>
    <property type="match status" value="1"/>
</dbReference>
<dbReference type="GO" id="GO:0005524">
    <property type="term" value="F:ATP binding"/>
    <property type="evidence" value="ECO:0007669"/>
    <property type="project" value="UniProtKB-KW"/>
</dbReference>
<dbReference type="InterPro" id="IPR017871">
    <property type="entry name" value="ABC_transporter-like_CS"/>
</dbReference>
<sequence>MMKTILSVNNISKSFGRYKAIDNVSFSLQKGDIYGLIGSNGAGKTTIMRLITQLSPLKVGEIKLFDQKNNQQALKHVGAVIETPAAFGKLTVQENLKLVAIQRGINDSKKITEIIKFVGLTEKVHTEAKNLSLGQRQRLGLAIAILPEPDLLILDEPINGLDPSGIIEFRKLLKKLNQEKQITILISSHILTELYQVSTRFGFIYNGQLIKEITKEELDKANQSGLVLTVDDVSKAAQVIDQKFMEKFTVVDDKNILIHSLGIDSSKLNRELVENGISVISLTKEEKSLEDYYTNLIGGIKNAQSIKN</sequence>
<organism evidence="6 7">
    <name type="scientific">Companilactobacillus bobalius DSM 19674</name>
    <dbReference type="NCBI Taxonomy" id="1423788"/>
    <lineage>
        <taxon>Bacteria</taxon>
        <taxon>Bacillati</taxon>
        <taxon>Bacillota</taxon>
        <taxon>Bacilli</taxon>
        <taxon>Lactobacillales</taxon>
        <taxon>Lactobacillaceae</taxon>
        <taxon>Companilactobacillus</taxon>
        <taxon>Companilactobacillus bobalius</taxon>
    </lineage>
</organism>
<dbReference type="SMART" id="SM00382">
    <property type="entry name" value="AAA"/>
    <property type="match status" value="1"/>
</dbReference>
<evidence type="ECO:0000256" key="2">
    <source>
        <dbReference type="ARBA" id="ARBA00022448"/>
    </source>
</evidence>
<dbReference type="SUPFAM" id="SSF52540">
    <property type="entry name" value="P-loop containing nucleoside triphosphate hydrolases"/>
    <property type="match status" value="1"/>
</dbReference>
<keyword evidence="7" id="KW-1185">Reference proteome</keyword>
<dbReference type="PATRIC" id="fig|1423788.3.peg.2202"/>
<reference evidence="6 7" key="1">
    <citation type="journal article" date="2015" name="Genome Announc.">
        <title>Expanding the biotechnology potential of lactobacilli through comparative genomics of 213 strains and associated genera.</title>
        <authorList>
            <person name="Sun Z."/>
            <person name="Harris H.M."/>
            <person name="McCann A."/>
            <person name="Guo C."/>
            <person name="Argimon S."/>
            <person name="Zhang W."/>
            <person name="Yang X."/>
            <person name="Jeffery I.B."/>
            <person name="Cooney J.C."/>
            <person name="Kagawa T.F."/>
            <person name="Liu W."/>
            <person name="Song Y."/>
            <person name="Salvetti E."/>
            <person name="Wrobel A."/>
            <person name="Rasinkangas P."/>
            <person name="Parkhill J."/>
            <person name="Rea M.C."/>
            <person name="O'Sullivan O."/>
            <person name="Ritari J."/>
            <person name="Douillard F.P."/>
            <person name="Paul Ross R."/>
            <person name="Yang R."/>
            <person name="Briner A.E."/>
            <person name="Felis G.E."/>
            <person name="de Vos W.M."/>
            <person name="Barrangou R."/>
            <person name="Klaenhammer T.R."/>
            <person name="Caufield P.W."/>
            <person name="Cui Y."/>
            <person name="Zhang H."/>
            <person name="O'Toole P.W."/>
        </authorList>
    </citation>
    <scope>NUCLEOTIDE SEQUENCE [LARGE SCALE GENOMIC DNA]</scope>
    <source>
        <strain evidence="6 7">DSM 19674</strain>
    </source>
</reference>
<dbReference type="InterPro" id="IPR003439">
    <property type="entry name" value="ABC_transporter-like_ATP-bd"/>
</dbReference>
<dbReference type="Pfam" id="PF00005">
    <property type="entry name" value="ABC_tran"/>
    <property type="match status" value="1"/>
</dbReference>
<accession>A0A0R1KJ32</accession>
<dbReference type="AlphaFoldDB" id="A0A0R1KJ32"/>
<gene>
    <name evidence="6" type="ORF">FC78_GL002134</name>
</gene>
<protein>
    <submittedName>
        <fullName evidence="6">ABC-type multidrug transport system, ATPase component</fullName>
    </submittedName>
</protein>
<dbReference type="InterPro" id="IPR003593">
    <property type="entry name" value="AAA+_ATPase"/>
</dbReference>
<proteinExistence type="inferred from homology"/>
<dbReference type="OrthoDB" id="9804819at2"/>
<keyword evidence="3" id="KW-0547">Nucleotide-binding</keyword>
<dbReference type="PANTHER" id="PTHR43335:SF8">
    <property type="entry name" value="ABC TRANSPORTER, ATP-BINDING PROTEIN"/>
    <property type="match status" value="1"/>
</dbReference>
<feature type="domain" description="ABC transporter" evidence="5">
    <location>
        <begin position="6"/>
        <end position="231"/>
    </location>
</feature>
<evidence type="ECO:0000313" key="6">
    <source>
        <dbReference type="EMBL" id="KRK83323.1"/>
    </source>
</evidence>
<dbReference type="RefSeq" id="WP_056952793.1">
    <property type="nucleotide sequence ID" value="NZ_AZDY01000037.1"/>
</dbReference>
<dbReference type="GO" id="GO:0016887">
    <property type="term" value="F:ATP hydrolysis activity"/>
    <property type="evidence" value="ECO:0007669"/>
    <property type="project" value="InterPro"/>
</dbReference>
<dbReference type="PANTHER" id="PTHR43335">
    <property type="entry name" value="ABC TRANSPORTER, ATP-BINDING PROTEIN"/>
    <property type="match status" value="1"/>
</dbReference>
<dbReference type="Proteomes" id="UP000051515">
    <property type="component" value="Unassembled WGS sequence"/>
</dbReference>
<dbReference type="Gene3D" id="3.40.50.300">
    <property type="entry name" value="P-loop containing nucleotide triphosphate hydrolases"/>
    <property type="match status" value="1"/>
</dbReference>
<evidence type="ECO:0000256" key="1">
    <source>
        <dbReference type="ARBA" id="ARBA00005417"/>
    </source>
</evidence>